<name>A0AAV2I3T8_LYMST</name>
<dbReference type="GO" id="GO:0000380">
    <property type="term" value="P:alternative mRNA splicing, via spliceosome"/>
    <property type="evidence" value="ECO:0007669"/>
    <property type="project" value="TreeGrafter"/>
</dbReference>
<dbReference type="AlphaFoldDB" id="A0AAV2I3T8"/>
<reference evidence="2 3" key="1">
    <citation type="submission" date="2024-04" db="EMBL/GenBank/DDBJ databases">
        <authorList>
            <consortium name="Genoscope - CEA"/>
            <person name="William W."/>
        </authorList>
    </citation>
    <scope>NUCLEOTIDE SEQUENCE [LARGE SCALE GENOMIC DNA]</scope>
</reference>
<dbReference type="PANTHER" id="PTHR12381:SF56">
    <property type="entry name" value="B30.2_SPRY DOMAIN-CONTAINING PROTEIN-RELATED"/>
    <property type="match status" value="1"/>
</dbReference>
<accession>A0AAV2I3T8</accession>
<proteinExistence type="predicted"/>
<dbReference type="GO" id="GO:0003723">
    <property type="term" value="F:RNA binding"/>
    <property type="evidence" value="ECO:0007669"/>
    <property type="project" value="TreeGrafter"/>
</dbReference>
<dbReference type="Pfam" id="PF13671">
    <property type="entry name" value="AAA_33"/>
    <property type="match status" value="1"/>
</dbReference>
<comment type="caution">
    <text evidence="2">The sequence shown here is derived from an EMBL/GenBank/DDBJ whole genome shotgun (WGS) entry which is preliminary data.</text>
</comment>
<dbReference type="GO" id="GO:0005634">
    <property type="term" value="C:nucleus"/>
    <property type="evidence" value="ECO:0007669"/>
    <property type="project" value="TreeGrafter"/>
</dbReference>
<dbReference type="PANTHER" id="PTHR12381">
    <property type="entry name" value="HETEROGENEOUS NUCLEAR RIBONUCLEOPROTEIN U FAMILY MEMBER"/>
    <property type="match status" value="1"/>
</dbReference>
<evidence type="ECO:0000313" key="3">
    <source>
        <dbReference type="Proteomes" id="UP001497497"/>
    </source>
</evidence>
<dbReference type="EMBL" id="CAXITT010000319">
    <property type="protein sequence ID" value="CAL1538945.1"/>
    <property type="molecule type" value="Genomic_DNA"/>
</dbReference>
<feature type="region of interest" description="Disordered" evidence="1">
    <location>
        <begin position="125"/>
        <end position="150"/>
    </location>
</feature>
<evidence type="ECO:0000256" key="1">
    <source>
        <dbReference type="SAM" id="MobiDB-lite"/>
    </source>
</evidence>
<organism evidence="2 3">
    <name type="scientific">Lymnaea stagnalis</name>
    <name type="common">Great pond snail</name>
    <name type="synonym">Helix stagnalis</name>
    <dbReference type="NCBI Taxonomy" id="6523"/>
    <lineage>
        <taxon>Eukaryota</taxon>
        <taxon>Metazoa</taxon>
        <taxon>Spiralia</taxon>
        <taxon>Lophotrochozoa</taxon>
        <taxon>Mollusca</taxon>
        <taxon>Gastropoda</taxon>
        <taxon>Heterobranchia</taxon>
        <taxon>Euthyneura</taxon>
        <taxon>Panpulmonata</taxon>
        <taxon>Hygrophila</taxon>
        <taxon>Lymnaeoidea</taxon>
        <taxon>Lymnaeidae</taxon>
        <taxon>Lymnaea</taxon>
    </lineage>
</organism>
<keyword evidence="3" id="KW-1185">Reference proteome</keyword>
<evidence type="ECO:0000313" key="2">
    <source>
        <dbReference type="EMBL" id="CAL1538945.1"/>
    </source>
</evidence>
<protein>
    <submittedName>
        <fullName evidence="2">Uncharacterized protein</fullName>
    </submittedName>
</protein>
<gene>
    <name evidence="2" type="ORF">GSLYS_00012766001</name>
</gene>
<dbReference type="InterPro" id="IPR027417">
    <property type="entry name" value="P-loop_NTPase"/>
</dbReference>
<dbReference type="Proteomes" id="UP001497497">
    <property type="component" value="Unassembled WGS sequence"/>
</dbReference>
<sequence>MSRPRSESNCELVRMIGPPGQDKSQWMSKYVRIYPEKKYVILSASELCQRMDVVGLPKTFAERRMHCLGHVANECLFRLMTLVSESRRNCIVDDVNFTETDVQEMLWIFEGYERRDISEGINNTAEHRKGARVSETTTESWGDGYDDEEW</sequence>
<dbReference type="Gene3D" id="3.40.50.300">
    <property type="entry name" value="P-loop containing nucleotide triphosphate hydrolases"/>
    <property type="match status" value="1"/>
</dbReference>